<feature type="region of interest" description="Disordered" evidence="1">
    <location>
        <begin position="1"/>
        <end position="91"/>
    </location>
</feature>
<dbReference type="GeneID" id="18817960"/>
<feature type="compositionally biased region" description="Low complexity" evidence="1">
    <location>
        <begin position="1"/>
        <end position="18"/>
    </location>
</feature>
<evidence type="ECO:0000256" key="1">
    <source>
        <dbReference type="SAM" id="MobiDB-lite"/>
    </source>
</evidence>
<dbReference type="HOGENOM" id="CLU_143651_0_0_1"/>
<organism>
    <name type="scientific">Serpula lacrymans var. lacrymans (strain S7.9)</name>
    <name type="common">Dry rot fungus</name>
    <dbReference type="NCBI Taxonomy" id="578457"/>
    <lineage>
        <taxon>Eukaryota</taxon>
        <taxon>Fungi</taxon>
        <taxon>Dikarya</taxon>
        <taxon>Basidiomycota</taxon>
        <taxon>Agaricomycotina</taxon>
        <taxon>Agaricomycetes</taxon>
        <taxon>Agaricomycetidae</taxon>
        <taxon>Boletales</taxon>
        <taxon>Coniophorineae</taxon>
        <taxon>Serpulaceae</taxon>
        <taxon>Serpula</taxon>
    </lineage>
</organism>
<accession>F8NL58</accession>
<protein>
    <submittedName>
        <fullName evidence="2">Uncharacterized protein</fullName>
    </submittedName>
</protein>
<dbReference type="AlphaFoldDB" id="F8NL58"/>
<dbReference type="Proteomes" id="UP000008064">
    <property type="component" value="Unassembled WGS sequence"/>
</dbReference>
<evidence type="ECO:0000313" key="2">
    <source>
        <dbReference type="EMBL" id="EGO28874.1"/>
    </source>
</evidence>
<gene>
    <name evidence="2" type="ORF">SERLADRAFT_459739</name>
</gene>
<dbReference type="RefSeq" id="XP_007315073.1">
    <property type="nucleotide sequence ID" value="XM_007315011.1"/>
</dbReference>
<reference evidence="2" key="1">
    <citation type="submission" date="2011-04" db="EMBL/GenBank/DDBJ databases">
        <title>Evolution of plant cell wall degrading machinery underlies the functional diversity of forest fungi.</title>
        <authorList>
            <consortium name="US DOE Joint Genome Institute (JGI-PGF)"/>
            <person name="Eastwood D.C."/>
            <person name="Floudas D."/>
            <person name="Binder M."/>
            <person name="Majcherczyk A."/>
            <person name="Schneider P."/>
            <person name="Aerts A."/>
            <person name="Asiegbu F.O."/>
            <person name="Baker S.E."/>
            <person name="Barry K."/>
            <person name="Bendiksby M."/>
            <person name="Blumentritt M."/>
            <person name="Coutinho P.M."/>
            <person name="Cullen D."/>
            <person name="Cullen D."/>
            <person name="Gathman A."/>
            <person name="Goodell B."/>
            <person name="Henrissat B."/>
            <person name="Ihrmark K."/>
            <person name="Kauserud H."/>
            <person name="Kohler A."/>
            <person name="LaButti K."/>
            <person name="Lapidus A."/>
            <person name="Lavin J.L."/>
            <person name="Lee Y.-H."/>
            <person name="Lindquist E."/>
            <person name="Lilly W."/>
            <person name="Lucas S."/>
            <person name="Morin E."/>
            <person name="Murat C."/>
            <person name="Oguiza J.A."/>
            <person name="Park J."/>
            <person name="Pisabarro A.G."/>
            <person name="Riley R."/>
            <person name="Rosling A."/>
            <person name="Salamov A."/>
            <person name="Schmidt O."/>
            <person name="Schmutz J."/>
            <person name="Skrede I."/>
            <person name="Stenlid J."/>
            <person name="Wiebenga A."/>
            <person name="Xie X."/>
            <person name="Kues U."/>
            <person name="Hibbett D.S."/>
            <person name="Hoffmeister D."/>
            <person name="Hogberg N."/>
            <person name="Martin F."/>
            <person name="Grigoriev I.V."/>
            <person name="Watkinson S.C."/>
        </authorList>
    </citation>
    <scope>NUCLEOTIDE SEQUENCE</scope>
    <source>
        <strain evidence="2">S7.9</strain>
    </source>
</reference>
<dbReference type="OrthoDB" id="3215388at2759"/>
<dbReference type="EMBL" id="GL945430">
    <property type="protein sequence ID" value="EGO28874.1"/>
    <property type="molecule type" value="Genomic_DNA"/>
</dbReference>
<dbReference type="KEGG" id="sla:SERLADRAFT_459739"/>
<proteinExistence type="predicted"/>
<name>F8NL58_SERL9</name>
<sequence length="114" mass="12252">MQNSSTTSLHSTTTFSSTAPLTSSQPPKDFQSAFEQLQSTYGVNGHTPTPIFTSAQKWPKWLQRRSSAKPSPSQLKPLPVTDPSSPSKNYEGAFAQLSSSYGFGGGPNNASRKL</sequence>
<feature type="compositionally biased region" description="Polar residues" evidence="1">
    <location>
        <begin position="33"/>
        <end position="56"/>
    </location>
</feature>